<accession>A0A1L6MWP5</accession>
<evidence type="ECO:0000256" key="4">
    <source>
        <dbReference type="ARBA" id="ARBA00023125"/>
    </source>
</evidence>
<dbReference type="PANTHER" id="PTHR48444:SF1">
    <property type="entry name" value="DNA TOPOISOMERASE 6 SUBUNIT B"/>
    <property type="match status" value="1"/>
</dbReference>
<dbReference type="GO" id="GO:0003677">
    <property type="term" value="F:DNA binding"/>
    <property type="evidence" value="ECO:0007669"/>
    <property type="project" value="UniProtKB-UniRule"/>
</dbReference>
<dbReference type="SMART" id="SM00387">
    <property type="entry name" value="HATPase_c"/>
    <property type="match status" value="1"/>
</dbReference>
<dbReference type="Gene3D" id="3.30.565.10">
    <property type="entry name" value="Histidine kinase-like ATPase, C-terminal domain"/>
    <property type="match status" value="1"/>
</dbReference>
<dbReference type="GO" id="GO:0003918">
    <property type="term" value="F:DNA topoisomerase type II (double strand cut, ATP-hydrolyzing) activity"/>
    <property type="evidence" value="ECO:0007669"/>
    <property type="project" value="UniProtKB-UniRule"/>
</dbReference>
<dbReference type="NCBIfam" id="TIGR01052">
    <property type="entry name" value="top6b"/>
    <property type="match status" value="1"/>
</dbReference>
<comment type="function">
    <text evidence="6">Relaxes both positive and negative superturns and exhibits a strong decatenase activity.</text>
</comment>
<dbReference type="InterPro" id="IPR003594">
    <property type="entry name" value="HATPase_dom"/>
</dbReference>
<dbReference type="CDD" id="cd00823">
    <property type="entry name" value="TopoIIB_Trans"/>
    <property type="match status" value="1"/>
</dbReference>
<evidence type="ECO:0000259" key="7">
    <source>
        <dbReference type="SMART" id="SM00387"/>
    </source>
</evidence>
<dbReference type="InterPro" id="IPR020568">
    <property type="entry name" value="Ribosomal_Su5_D2-typ_SF"/>
</dbReference>
<dbReference type="NCBIfam" id="NF003218">
    <property type="entry name" value="PRK04184.1"/>
    <property type="match status" value="1"/>
</dbReference>
<keyword evidence="9" id="KW-1185">Reference proteome</keyword>
<dbReference type="SUPFAM" id="SSF55874">
    <property type="entry name" value="ATPase domain of HSP90 chaperone/DNA topoisomerase II/histidine kinase"/>
    <property type="match status" value="1"/>
</dbReference>
<dbReference type="GO" id="GO:0005524">
    <property type="term" value="F:ATP binding"/>
    <property type="evidence" value="ECO:0007669"/>
    <property type="project" value="UniProtKB-UniRule"/>
</dbReference>
<dbReference type="Gene3D" id="3.30.230.10">
    <property type="match status" value="1"/>
</dbReference>
<evidence type="ECO:0000256" key="5">
    <source>
        <dbReference type="ARBA" id="ARBA00023235"/>
    </source>
</evidence>
<evidence type="ECO:0000256" key="1">
    <source>
        <dbReference type="ARBA" id="ARBA00022741"/>
    </source>
</evidence>
<dbReference type="Proteomes" id="UP000185544">
    <property type="component" value="Chromosome"/>
</dbReference>
<evidence type="ECO:0000256" key="6">
    <source>
        <dbReference type="HAMAP-Rule" id="MF_00322"/>
    </source>
</evidence>
<proteinExistence type="inferred from homology"/>
<dbReference type="InterPro" id="IPR036890">
    <property type="entry name" value="HATPase_C_sf"/>
</dbReference>
<dbReference type="InterPro" id="IPR010979">
    <property type="entry name" value="Ribosomal_uS13-like_H2TH"/>
</dbReference>
<evidence type="ECO:0000313" key="8">
    <source>
        <dbReference type="EMBL" id="APR99979.1"/>
    </source>
</evidence>
<feature type="binding site" evidence="6">
    <location>
        <begin position="142"/>
        <end position="149"/>
    </location>
    <ligand>
        <name>ATP</name>
        <dbReference type="ChEBI" id="CHEBI:30616"/>
    </ligand>
</feature>
<dbReference type="KEGG" id="pabo:BCY86_04245"/>
<dbReference type="EC" id="5.6.2.2" evidence="6"/>
<dbReference type="Gene3D" id="1.10.8.50">
    <property type="match status" value="1"/>
</dbReference>
<dbReference type="OrthoDB" id="223149at2"/>
<keyword evidence="2 6" id="KW-0067">ATP-binding</keyword>
<dbReference type="SMR" id="A0A1L6MWP5"/>
<feature type="binding site" evidence="6">
    <location>
        <position position="465"/>
    </location>
    <ligand>
        <name>ATP</name>
        <dbReference type="ChEBI" id="CHEBI:30616"/>
    </ligand>
</feature>
<organism evidence="8 9">
    <name type="scientific">Pajaroellobacter abortibovis</name>
    <dbReference type="NCBI Taxonomy" id="1882918"/>
    <lineage>
        <taxon>Bacteria</taxon>
        <taxon>Pseudomonadati</taxon>
        <taxon>Myxococcota</taxon>
        <taxon>Polyangia</taxon>
        <taxon>Polyangiales</taxon>
        <taxon>Polyangiaceae</taxon>
    </lineage>
</organism>
<keyword evidence="5 6" id="KW-0413">Isomerase</keyword>
<dbReference type="Pfam" id="PF09239">
    <property type="entry name" value="Topo-VIb_trans"/>
    <property type="match status" value="1"/>
</dbReference>
<name>A0A1L6MWP5_9BACT</name>
<feature type="binding site" evidence="6">
    <location>
        <position position="79"/>
    </location>
    <ligand>
        <name>ATP</name>
        <dbReference type="ChEBI" id="CHEBI:30616"/>
    </ligand>
</feature>
<keyword evidence="4 6" id="KW-0238">DNA-binding</keyword>
<comment type="similarity">
    <text evidence="6">Belongs to the TOP6B family.</text>
</comment>
<sequence length="556" mass="61607">MRFSYSLMNDLMNDNALRSSLEKEEAFSSFSPRRATAKSMATRQQEISVSEFFAKNRHLLGFDNPAKALLTAVKEAVDNSLDACEEAGLLPDVEVSIREVGGGRFEVIVEDNGPGVVKDQIPKIFGKLLYGSKFHRLKQSRGQQGIGISAVGLYSQLTTGKPIVIISKVGRGRPAYQTTLRIDTKRNQPQVIKEEVVPWDKANGTRIKFELVAVYRGGRTGVEAYLEQTVVANPHLALVFHSSKGETRSFPRVSNQLPPEAQEVKQHPHGIEVGTLLHLLQDAEKRTLKQVMMEDFSRVSAKVAEDVCRAAQVSPRVLATSLEGDEVQRIHQALSQAKVMAPSALCVVPIGEELLIDGLKRQFNAEFYTSSTRPPSVYRGNPFVIEVGLAYGGDLPLDEPAEMMRFANRVPLQYQPKACVITEAVCQTNWKSYQISQPKGSLPVGPLAIAVHLASVWVPFTNEAKEAIAHYDELMREIKLAVQECGRKLGVYLRAQARSQNEHKRLGIFQRYIPEVAVALGHLLGIDDADVKNVFQNALPRFVHLGGREDHNHGFA</sequence>
<dbReference type="GO" id="GO:0006265">
    <property type="term" value="P:DNA topological change"/>
    <property type="evidence" value="ECO:0007669"/>
    <property type="project" value="UniProtKB-UniRule"/>
</dbReference>
<dbReference type="PANTHER" id="PTHR48444">
    <property type="entry name" value="DNA TOPOISOMERASE 6 SUBUNIT B"/>
    <property type="match status" value="1"/>
</dbReference>
<dbReference type="SUPFAM" id="SSF54211">
    <property type="entry name" value="Ribosomal protein S5 domain 2-like"/>
    <property type="match status" value="1"/>
</dbReference>
<comment type="subunit">
    <text evidence="6">Homodimer. Heterotetramer of two Top6A and two Top6B chains.</text>
</comment>
<evidence type="ECO:0000256" key="3">
    <source>
        <dbReference type="ARBA" id="ARBA00023029"/>
    </source>
</evidence>
<dbReference type="HAMAP" id="MF_00322">
    <property type="entry name" value="Top6B"/>
    <property type="match status" value="1"/>
</dbReference>
<dbReference type="GO" id="GO:0006260">
    <property type="term" value="P:DNA replication"/>
    <property type="evidence" value="ECO:0007669"/>
    <property type="project" value="UniProtKB-UniRule"/>
</dbReference>
<dbReference type="InterPro" id="IPR014721">
    <property type="entry name" value="Ribsml_uS5_D2-typ_fold_subgr"/>
</dbReference>
<protein>
    <recommendedName>
        <fullName evidence="6">Type 2 DNA topoisomerase 6 subunit B</fullName>
        <ecNumber evidence="6">5.6.2.2</ecNumber>
    </recommendedName>
    <alternativeName>
        <fullName evidence="6">Type II DNA topoisomerase VI subunit B</fullName>
        <shortName evidence="6">TopoVI-B</shortName>
    </alternativeName>
</protein>
<keyword evidence="1 6" id="KW-0547">Nucleotide-binding</keyword>
<dbReference type="Pfam" id="PF02518">
    <property type="entry name" value="HATPase_c"/>
    <property type="match status" value="1"/>
</dbReference>
<dbReference type="SUPFAM" id="SSF46946">
    <property type="entry name" value="S13-like H2TH domain"/>
    <property type="match status" value="1"/>
</dbReference>
<reference evidence="8 9" key="1">
    <citation type="submission" date="2016-08" db="EMBL/GenBank/DDBJ databases">
        <title>Identification and validation of antigenic proteins from Pajaroellobacter abortibovis using de-novo genome sequence assembly and reverse vaccinology.</title>
        <authorList>
            <person name="Welly B.T."/>
            <person name="Miller M.R."/>
            <person name="Stott J.L."/>
            <person name="Blanchard M.T."/>
            <person name="Islas-Trejo A.D."/>
            <person name="O'Rourke S.M."/>
            <person name="Young A.E."/>
            <person name="Medrano J.F."/>
            <person name="Van Eenennaam A.L."/>
        </authorList>
    </citation>
    <scope>NUCLEOTIDE SEQUENCE [LARGE SCALE GENOMIC DNA]</scope>
    <source>
        <strain evidence="8 9">BTF92-0548A/99-0131</strain>
    </source>
</reference>
<dbReference type="AlphaFoldDB" id="A0A1L6MWP5"/>
<evidence type="ECO:0000313" key="9">
    <source>
        <dbReference type="Proteomes" id="UP000185544"/>
    </source>
</evidence>
<evidence type="ECO:0000256" key="2">
    <source>
        <dbReference type="ARBA" id="ARBA00022840"/>
    </source>
</evidence>
<dbReference type="STRING" id="1882918.BCY86_04245"/>
<feature type="binding site" evidence="6">
    <location>
        <begin position="132"/>
        <end position="133"/>
    </location>
    <ligand>
        <name>ATP</name>
        <dbReference type="ChEBI" id="CHEBI:30616"/>
    </ligand>
</feature>
<dbReference type="EMBL" id="CP016908">
    <property type="protein sequence ID" value="APR99979.1"/>
    <property type="molecule type" value="Genomic_DNA"/>
</dbReference>
<dbReference type="InterPro" id="IPR015320">
    <property type="entry name" value="TopoVI_B_transducer"/>
</dbReference>
<keyword evidence="3 6" id="KW-0799">Topoisomerase</keyword>
<dbReference type="PIRSF" id="PIRSF006553">
    <property type="entry name" value="TopoVI_B"/>
    <property type="match status" value="1"/>
</dbReference>
<gene>
    <name evidence="6" type="primary">top6B</name>
    <name evidence="8" type="ORF">BCY86_04245</name>
</gene>
<dbReference type="InterPro" id="IPR005734">
    <property type="entry name" value="TopoVI_B"/>
</dbReference>
<feature type="domain" description="Histidine kinase/HSP90-like ATPase" evidence="7">
    <location>
        <begin position="64"/>
        <end position="215"/>
    </location>
</feature>
<feature type="binding site" evidence="6">
    <location>
        <position position="111"/>
    </location>
    <ligand>
        <name>ATP</name>
        <dbReference type="ChEBI" id="CHEBI:30616"/>
    </ligand>
</feature>
<comment type="catalytic activity">
    <reaction evidence="6">
        <text>ATP-dependent breakage, passage and rejoining of double-stranded DNA.</text>
        <dbReference type="EC" id="5.6.2.2"/>
    </reaction>
</comment>